<reference evidence="1 2" key="1">
    <citation type="submission" date="2016-03" db="EMBL/GenBank/DDBJ databases">
        <title>Chemosynthetic sulphur-oxidizing symbionts of marine invertebrate animals are capable of nitrogen fixation.</title>
        <authorList>
            <person name="Petersen J.M."/>
            <person name="Kemper A."/>
            <person name="Gruber-Vodicka H."/>
            <person name="Cardini U."/>
            <person name="Geest Mvander."/>
            <person name="Kleiner M."/>
            <person name="Bulgheresi S."/>
            <person name="Fussmann M."/>
            <person name="Herbold C."/>
            <person name="Seah B.K.B."/>
            <person name="Antony C.Paul."/>
            <person name="Liu D."/>
            <person name="Belitz A."/>
            <person name="Weber M."/>
        </authorList>
    </citation>
    <scope>NUCLEOTIDE SEQUENCE [LARGE SCALE GENOMIC DNA]</scope>
    <source>
        <strain evidence="1">G_D</strain>
    </source>
</reference>
<gene>
    <name evidence="1" type="ORF">A3196_05560</name>
</gene>
<protein>
    <submittedName>
        <fullName evidence="1">Uncharacterized protein</fullName>
    </submittedName>
</protein>
<evidence type="ECO:0000313" key="2">
    <source>
        <dbReference type="Proteomes" id="UP000094849"/>
    </source>
</evidence>
<accession>A0A1E2UNH8</accession>
<proteinExistence type="predicted"/>
<keyword evidence="2" id="KW-1185">Reference proteome</keyword>
<comment type="caution">
    <text evidence="1">The sequence shown here is derived from an EMBL/GenBank/DDBJ whole genome shotgun (WGS) entry which is preliminary data.</text>
</comment>
<dbReference type="AlphaFoldDB" id="A0A1E2UNH8"/>
<dbReference type="EMBL" id="LVJZ01000003">
    <property type="protein sequence ID" value="ODB96277.1"/>
    <property type="molecule type" value="Genomic_DNA"/>
</dbReference>
<sequence length="72" mass="8136">MHAIKNVPSRKRECIEQDQEEERVCLLPNKQLSMLSIKSIPSHLAGERMHRARSGVRESLSTAQQAVIDALN</sequence>
<organism evidence="1 2">
    <name type="scientific">Candidatus Thiodiazotropha endoloripes</name>
    <dbReference type="NCBI Taxonomy" id="1818881"/>
    <lineage>
        <taxon>Bacteria</taxon>
        <taxon>Pseudomonadati</taxon>
        <taxon>Pseudomonadota</taxon>
        <taxon>Gammaproteobacteria</taxon>
        <taxon>Chromatiales</taxon>
        <taxon>Sedimenticolaceae</taxon>
        <taxon>Candidatus Thiodiazotropha</taxon>
    </lineage>
</organism>
<name>A0A1E2UNH8_9GAMM</name>
<evidence type="ECO:0000313" key="1">
    <source>
        <dbReference type="EMBL" id="ODB96277.1"/>
    </source>
</evidence>
<dbReference type="Proteomes" id="UP000094849">
    <property type="component" value="Unassembled WGS sequence"/>
</dbReference>